<feature type="transmembrane region" description="Helical" evidence="2">
    <location>
        <begin position="295"/>
        <end position="319"/>
    </location>
</feature>
<feature type="region of interest" description="Disordered" evidence="1">
    <location>
        <begin position="254"/>
        <end position="275"/>
    </location>
</feature>
<dbReference type="VEuPathDB" id="FungiDB:VP01_998g2"/>
<gene>
    <name evidence="3" type="ORF">VP01_998g2</name>
</gene>
<keyword evidence="2" id="KW-1133">Transmembrane helix</keyword>
<keyword evidence="2" id="KW-0812">Transmembrane</keyword>
<evidence type="ECO:0000313" key="4">
    <source>
        <dbReference type="Proteomes" id="UP000037035"/>
    </source>
</evidence>
<protein>
    <submittedName>
        <fullName evidence="3">Uncharacterized protein</fullName>
    </submittedName>
</protein>
<proteinExistence type="predicted"/>
<dbReference type="Proteomes" id="UP000037035">
    <property type="component" value="Unassembled WGS sequence"/>
</dbReference>
<keyword evidence="2" id="KW-0472">Membrane</keyword>
<organism evidence="3 4">
    <name type="scientific">Puccinia sorghi</name>
    <dbReference type="NCBI Taxonomy" id="27349"/>
    <lineage>
        <taxon>Eukaryota</taxon>
        <taxon>Fungi</taxon>
        <taxon>Dikarya</taxon>
        <taxon>Basidiomycota</taxon>
        <taxon>Pucciniomycotina</taxon>
        <taxon>Pucciniomycetes</taxon>
        <taxon>Pucciniales</taxon>
        <taxon>Pucciniaceae</taxon>
        <taxon>Puccinia</taxon>
    </lineage>
</organism>
<dbReference type="AlphaFoldDB" id="A0A0L6U785"/>
<evidence type="ECO:0000256" key="1">
    <source>
        <dbReference type="SAM" id="MobiDB-lite"/>
    </source>
</evidence>
<name>A0A0L6U785_9BASI</name>
<evidence type="ECO:0000256" key="2">
    <source>
        <dbReference type="SAM" id="Phobius"/>
    </source>
</evidence>
<keyword evidence="4" id="KW-1185">Reference proteome</keyword>
<evidence type="ECO:0000313" key="3">
    <source>
        <dbReference type="EMBL" id="KNZ43685.1"/>
    </source>
</evidence>
<reference evidence="3 4" key="1">
    <citation type="submission" date="2015-08" db="EMBL/GenBank/DDBJ databases">
        <title>Next Generation Sequencing and Analysis of the Genome of Puccinia sorghi L Schw, the Causal Agent of Maize Common Rust.</title>
        <authorList>
            <person name="Rochi L."/>
            <person name="Burguener G."/>
            <person name="Darino M."/>
            <person name="Turjanski A."/>
            <person name="Kreff E."/>
            <person name="Dieguez M.J."/>
            <person name="Sacco F."/>
        </authorList>
    </citation>
    <scope>NUCLEOTIDE SEQUENCE [LARGE SCALE GENOMIC DNA]</scope>
    <source>
        <strain evidence="3 4">RO10H11247</strain>
    </source>
</reference>
<comment type="caution">
    <text evidence="3">The sequence shown here is derived from an EMBL/GenBank/DDBJ whole genome shotgun (WGS) entry which is preliminary data.</text>
</comment>
<sequence length="1057" mass="119039">MFDGAWRVNYSVRSDPDSPGPDKLVSSRWQLWHCRPSTVWGAPWQGYLMSSVAHGHRRQYSCPTTIHSAQYPACSLCCVHVLTAPQSRRTPCIHSAESQLGHSTPRKSHAAQHEKILESSTLGAIKLMVTQRSPGRDAYLRGMLRWSTDSPLGMRQPFSQQDHLRSSFLPIVCRSRPILASSSLSSSLQLLFSAEDAQCCLFRSTLLNIRNRAGLTNFFSQLLIPFVRFQTWNQAGWKVQFPNARSGKQHCLCTKDSPSLDPRSGRRGAGPGGSRNQFAVRKWGSRVKFLNAEYFVINFFFGGVLCPCLFIVFLIIILYPGVWLSGFNYNSDFNQKIIQIKNLQQIENYGTKNHWERIQPKQYFFFSFWVFSVLFANLTIDWEGPECIPYWTKFHNLKHSNINQSRFSLTCANVRQSTERRMRGFSGIKVEVDTAFLRLVLGFAAGASTIGHGSLHSWLLIGPGSFPIRVSASLGIVSRYTNQVEGKIQTSFYNHLSTFLCLQSELLQRFHITQEPSGSLFIQKDLSSYELDLNPSLVDCETDADLFLHTLCLTALGVLTTPCGLTPIHLGLINSFLRAGNCGIAGRRLYGVRLGKVFMPHDNPFGAIPGLFVVLCACLNCPTIPSYSLHPQRRIAVGTLDTAQEPCSSTREDVSWRWNSTLADSGADEGSFRNGVLRLESSNLGAIKVDWTTGSGLVPVRKKLMVTQRSPGRDAYIHGMTRVAPTEYHRAALSQQCTSPYCRSAHICRSSRGCPTETVGARSINLPIFFHNLSVKNNVEYMSFMEFGESGDRRIGSNISATQRKISPQVNVDWPTHVCCHRKLTCRLMIQPSFDEQSLCRLHSDCAKASRHANRWSLDDRLAGECCMSTAGLNKLPRTGVDALKMDSSITSYELHEKKKKMTLIFTSLLDHSNRQGQGLLIDVTHLRLIKTDLDPFGPLKCTSRFQFCTWSYFCDAGSLHNTISLFTVETEKRRIYGRHTHILKSNYFLAADLCNICVGRFVLLREAHRGYLVEVNCETEVNIKWKHKRIATRRGNVVFGRSGDKYSARSGFEKNK</sequence>
<dbReference type="EMBL" id="LAVV01015702">
    <property type="protein sequence ID" value="KNZ43685.1"/>
    <property type="molecule type" value="Genomic_DNA"/>
</dbReference>
<accession>A0A0L6U785</accession>